<sequence>MRMCIDYRQLNKVTIKNKYPLPKIDDLFDQLKGATVFSKIDLRSGYYQLRLKDSDIPKIAFRTSSGIRVEPSKISAIMDWKPLRNVSEVHSFLGLAGYYKRFVKGFSMIVTPLTKLLQKDVKFEWSEKCQNSFDQLKALLTEAPVLVQPESRKEFVVYSDASLIGLGCVLMQEDKVIAYASRQLKPHEKNYPTHDLELAAIVFALKIWRHYLFEKMVRTIKRLRVVIDYHPGKANVVADALSKKLLFALHVMNIQLNLSDDGSVLAELKEKPLYIQQIYEAQKFDNELIAK</sequence>
<dbReference type="PANTHER" id="PTHR37984">
    <property type="entry name" value="PROTEIN CBG26694"/>
    <property type="match status" value="1"/>
</dbReference>
<feature type="domain" description="Reverse transcriptase" evidence="2">
    <location>
        <begin position="1"/>
        <end position="65"/>
    </location>
</feature>
<dbReference type="InterPro" id="IPR041577">
    <property type="entry name" value="RT_RNaseH_2"/>
</dbReference>
<comment type="caution">
    <text evidence="4">The sequence shown here is derived from an EMBL/GenBank/DDBJ whole genome shotgun (WGS) entry which is preliminary data.</text>
</comment>
<dbReference type="EMBL" id="JAHUZN010000006">
    <property type="protein sequence ID" value="KAG8491337.1"/>
    <property type="molecule type" value="Genomic_DNA"/>
</dbReference>
<dbReference type="Gene3D" id="3.10.20.370">
    <property type="match status" value="1"/>
</dbReference>
<dbReference type="CDD" id="cd09274">
    <property type="entry name" value="RNase_HI_RT_Ty3"/>
    <property type="match status" value="1"/>
</dbReference>
<evidence type="ECO:0000313" key="4">
    <source>
        <dbReference type="EMBL" id="KAG8491337.1"/>
    </source>
</evidence>
<dbReference type="OrthoDB" id="1686402at2759"/>
<dbReference type="GO" id="GO:0003824">
    <property type="term" value="F:catalytic activity"/>
    <property type="evidence" value="ECO:0007669"/>
    <property type="project" value="UniProtKB-KW"/>
</dbReference>
<keyword evidence="1" id="KW-0511">Multifunctional enzyme</keyword>
<evidence type="ECO:0008006" key="6">
    <source>
        <dbReference type="Google" id="ProtNLM"/>
    </source>
</evidence>
<dbReference type="Pfam" id="PF17919">
    <property type="entry name" value="RT_RNaseH_2"/>
    <property type="match status" value="1"/>
</dbReference>
<gene>
    <name evidence="4" type="ORF">CXB51_014499</name>
</gene>
<dbReference type="InterPro" id="IPR050951">
    <property type="entry name" value="Retrovirus_Pol_polyprotein"/>
</dbReference>
<keyword evidence="5" id="KW-1185">Reference proteome</keyword>
<dbReference type="InterPro" id="IPR043502">
    <property type="entry name" value="DNA/RNA_pol_sf"/>
</dbReference>
<name>A0A8J5Z4F2_9ROSI</name>
<dbReference type="AlphaFoldDB" id="A0A8J5Z4F2"/>
<dbReference type="CDD" id="cd01647">
    <property type="entry name" value="RT_LTR"/>
    <property type="match status" value="1"/>
</dbReference>
<evidence type="ECO:0000259" key="3">
    <source>
        <dbReference type="Pfam" id="PF17919"/>
    </source>
</evidence>
<reference evidence="4 5" key="1">
    <citation type="journal article" date="2021" name="bioRxiv">
        <title>The Gossypium anomalum genome as a resource for cotton improvement and evolutionary analysis of hybrid incompatibility.</title>
        <authorList>
            <person name="Grover C.E."/>
            <person name="Yuan D."/>
            <person name="Arick M.A."/>
            <person name="Miller E.R."/>
            <person name="Hu G."/>
            <person name="Peterson D.G."/>
            <person name="Wendel J.F."/>
            <person name="Udall J.A."/>
        </authorList>
    </citation>
    <scope>NUCLEOTIDE SEQUENCE [LARGE SCALE GENOMIC DNA]</scope>
    <source>
        <strain evidence="4">JFW-Udall</strain>
        <tissue evidence="4">Leaf</tissue>
    </source>
</reference>
<dbReference type="SUPFAM" id="SSF56672">
    <property type="entry name" value="DNA/RNA polymerases"/>
    <property type="match status" value="1"/>
</dbReference>
<accession>A0A8J5Z4F2</accession>
<evidence type="ECO:0000259" key="2">
    <source>
        <dbReference type="Pfam" id="PF00078"/>
    </source>
</evidence>
<dbReference type="InterPro" id="IPR043128">
    <property type="entry name" value="Rev_trsase/Diguanyl_cyclase"/>
</dbReference>
<dbReference type="FunFam" id="3.30.70.270:FF:000020">
    <property type="entry name" value="Transposon Tf2-6 polyprotein-like Protein"/>
    <property type="match status" value="1"/>
</dbReference>
<dbReference type="FunFam" id="3.10.20.370:FF:000001">
    <property type="entry name" value="Retrovirus-related Pol polyprotein from transposon 17.6-like protein"/>
    <property type="match status" value="1"/>
</dbReference>
<proteinExistence type="predicted"/>
<organism evidence="4 5">
    <name type="scientific">Gossypium anomalum</name>
    <dbReference type="NCBI Taxonomy" id="47600"/>
    <lineage>
        <taxon>Eukaryota</taxon>
        <taxon>Viridiplantae</taxon>
        <taxon>Streptophyta</taxon>
        <taxon>Embryophyta</taxon>
        <taxon>Tracheophyta</taxon>
        <taxon>Spermatophyta</taxon>
        <taxon>Magnoliopsida</taxon>
        <taxon>eudicotyledons</taxon>
        <taxon>Gunneridae</taxon>
        <taxon>Pentapetalae</taxon>
        <taxon>rosids</taxon>
        <taxon>malvids</taxon>
        <taxon>Malvales</taxon>
        <taxon>Malvaceae</taxon>
        <taxon>Malvoideae</taxon>
        <taxon>Gossypium</taxon>
    </lineage>
</organism>
<dbReference type="Gene3D" id="3.30.70.270">
    <property type="match status" value="2"/>
</dbReference>
<dbReference type="PANTHER" id="PTHR37984:SF5">
    <property type="entry name" value="PROTEIN NYNRIN-LIKE"/>
    <property type="match status" value="1"/>
</dbReference>
<dbReference type="Gene3D" id="3.10.10.10">
    <property type="entry name" value="HIV Type 1 Reverse Transcriptase, subunit A, domain 1"/>
    <property type="match status" value="1"/>
</dbReference>
<evidence type="ECO:0000256" key="1">
    <source>
        <dbReference type="ARBA" id="ARBA00023268"/>
    </source>
</evidence>
<dbReference type="Proteomes" id="UP000701853">
    <property type="component" value="Chromosome 6"/>
</dbReference>
<dbReference type="Pfam" id="PF00078">
    <property type="entry name" value="RVT_1"/>
    <property type="match status" value="1"/>
</dbReference>
<feature type="domain" description="Reverse transcriptase/retrotransposon-derived protein RNase H-like" evidence="3">
    <location>
        <begin position="125"/>
        <end position="215"/>
    </location>
</feature>
<evidence type="ECO:0000313" key="5">
    <source>
        <dbReference type="Proteomes" id="UP000701853"/>
    </source>
</evidence>
<dbReference type="InterPro" id="IPR000477">
    <property type="entry name" value="RT_dom"/>
</dbReference>
<protein>
    <recommendedName>
        <fullName evidence="6">Reverse transcriptase/retrotransposon-derived protein RNase H-like domain-containing protein</fullName>
    </recommendedName>
</protein>